<protein>
    <recommendedName>
        <fullName evidence="14">Nephrin</fullName>
    </recommendedName>
</protein>
<dbReference type="PROSITE" id="PS50835">
    <property type="entry name" value="IG_LIKE"/>
    <property type="match status" value="9"/>
</dbReference>
<feature type="domain" description="Ig-like" evidence="10">
    <location>
        <begin position="435"/>
        <end position="523"/>
    </location>
</feature>
<feature type="transmembrane region" description="Helical" evidence="8">
    <location>
        <begin position="1031"/>
        <end position="1056"/>
    </location>
</feature>
<evidence type="ECO:0000259" key="11">
    <source>
        <dbReference type="PROSITE" id="PS50853"/>
    </source>
</evidence>
<evidence type="ECO:0000256" key="1">
    <source>
        <dbReference type="ARBA" id="ARBA00004479"/>
    </source>
</evidence>
<name>A0A6J8D297_MYTCO</name>
<keyword evidence="8" id="KW-1133">Transmembrane helix</keyword>
<feature type="domain" description="Fibronectin type-III" evidence="11">
    <location>
        <begin position="920"/>
        <end position="1014"/>
    </location>
</feature>
<dbReference type="InterPro" id="IPR013783">
    <property type="entry name" value="Ig-like_fold"/>
</dbReference>
<feature type="domain" description="Ig-like" evidence="10">
    <location>
        <begin position="632"/>
        <end position="717"/>
    </location>
</feature>
<dbReference type="InterPro" id="IPR007110">
    <property type="entry name" value="Ig-like_dom"/>
</dbReference>
<sequence length="1335" mass="146499">MTMDYTVYYIWITCFITSVFAVQEFTVTPQDKRVVQGTSVTFECKVKNQVGRIQWIFNGEPLGFNPSIPAFARYSVITNTDGDINEFNLHIVNTQLSDDGTFECQVLPNDDNPPLRASATLTILVPPDIVEIDGYSNGTKVDVNESTPLLQLTCHAKNARPGAGIEWFKNGRPVTTNIVNTTEPIPGDKRENTKSVISIRGDLRNEQQGAVYTCRATHEAITITTLQTMVTLNILYPPAIPIITGYQSKSPVRAKDTVRMICESVGGNPAPQVVWFKNDKKLDYSFSIGHGKSTNELTFTADPLDNDAIYRCESSNQATQIPLTTQVTLVVHFPPKSVTITGQKLGKAGEQIQLQCTSSNTNPPTNLAWLSKGLTVAGANEQVEASDQGGYITTSTLTVTLTNQEPTVLFMCQAANYSTVVSTIELSVLYPPGRPAIEGYNPNDYVAAGSAKSLKCVSSGGNPTATLKWFKGNEELTSEPQVNVGNVVTSDLIYVPKPSDNQAEIKCTASNEATSVPLERKVTVTVYFPPMSVNITFSPPEPKSGQVLRLTCTSGPSNPAASIIWVKSGTRMRGTNQGNTPSEHGGYTTTNILEIASPSYDDHGAAFFCEAKNLVLDKGWSDAVTLNVKFKPVFNAYATHHIEIVEGQSATLNMTALGNPIDITYSLYKDGIDASSSAVDISNGILELSSIDRSDSGSFSLKSENTQGATYHNFTINVTYPASISTITEEVSKGIGGIAYFECEAAANPLVPNMIKWSRQGFDMTKTKQTYDSSGKSYLTVTELAKEDSGMFTCTADNRIGSPSTKEAKLIVVFDPKINKSPQYAKAAGDQGDTIELMCKAEGSPEVHFKWKKDNEEISNGGQFQVYSKFLEGNLYQGELKIVNVQKDNYGSYICEVANKNMTVTDMFTINVDGTSIPDAPYDLKFINSTHDSITVAWKPGFNGGLKQTFIVIIRKSNMNTKTTIELKEEDGTIYSIRGLERATEYTIVVKAKNDHGPASSSPVPIKAKTLLSAQEGDNQLAQSDDDDMPVIIILVVCIVGIFLLALNIGLILFFVRKRKKRLESNSDTTSHTNTIELYGPNKEATLYPMTPSDDGRSYGTYEKNMDGFSDDYSNYEQNDGKSTSTNSSHCNCYQIKVGVRSSVRGIKGNCCLPHDSSGDEDVSRLSSLMPASNPNFIKVFYVAIYTQQHLYLIRQQWRYEEPYKNNSRGKSTFDYIDNGYDDDTRPKSTTDFSDRSSRTTSSSRLGGKTPPPQPPIRSSSKGATNHYCQSPVPPLPARNYDLEELPPPFEDERYVRAPGENYSTNIIPNPSYNGPISRAPSRTYQEDDMRGHLV</sequence>
<feature type="compositionally biased region" description="Polar residues" evidence="7">
    <location>
        <begin position="1302"/>
        <end position="1315"/>
    </location>
</feature>
<evidence type="ECO:0000256" key="9">
    <source>
        <dbReference type="SAM" id="SignalP"/>
    </source>
</evidence>
<dbReference type="PANTHER" id="PTHR11640:SF136">
    <property type="entry name" value="NEPHRIN"/>
    <property type="match status" value="1"/>
</dbReference>
<dbReference type="SMART" id="SM00409">
    <property type="entry name" value="IG"/>
    <property type="match status" value="9"/>
</dbReference>
<dbReference type="InterPro" id="IPR036116">
    <property type="entry name" value="FN3_sf"/>
</dbReference>
<dbReference type="InterPro" id="IPR003599">
    <property type="entry name" value="Ig_sub"/>
</dbReference>
<dbReference type="CDD" id="cd00063">
    <property type="entry name" value="FN3"/>
    <property type="match status" value="1"/>
</dbReference>
<dbReference type="PANTHER" id="PTHR11640">
    <property type="entry name" value="NEPHRIN"/>
    <property type="match status" value="1"/>
</dbReference>
<evidence type="ECO:0000256" key="3">
    <source>
        <dbReference type="ARBA" id="ARBA00023136"/>
    </source>
</evidence>
<dbReference type="InterPro" id="IPR003961">
    <property type="entry name" value="FN3_dom"/>
</dbReference>
<evidence type="ECO:0000256" key="6">
    <source>
        <dbReference type="ARBA" id="ARBA00023319"/>
    </source>
</evidence>
<dbReference type="PROSITE" id="PS50853">
    <property type="entry name" value="FN3"/>
    <property type="match status" value="1"/>
</dbReference>
<dbReference type="InterPro" id="IPR013162">
    <property type="entry name" value="CD80_C2-set"/>
</dbReference>
<dbReference type="SMART" id="SM00408">
    <property type="entry name" value="IGc2"/>
    <property type="match status" value="9"/>
</dbReference>
<dbReference type="Pfam" id="PF07654">
    <property type="entry name" value="C1-set"/>
    <property type="match status" value="1"/>
</dbReference>
<dbReference type="Proteomes" id="UP000507470">
    <property type="component" value="Unassembled WGS sequence"/>
</dbReference>
<dbReference type="SUPFAM" id="SSF48726">
    <property type="entry name" value="Immunoglobulin"/>
    <property type="match status" value="9"/>
</dbReference>
<keyword evidence="4" id="KW-1015">Disulfide bond</keyword>
<comment type="subcellular location">
    <subcellularLocation>
        <location evidence="1">Membrane</location>
        <topology evidence="1">Single-pass type I membrane protein</topology>
    </subcellularLocation>
</comment>
<accession>A0A6J8D297</accession>
<feature type="compositionally biased region" description="Basic and acidic residues" evidence="7">
    <location>
        <begin position="1223"/>
        <end position="1238"/>
    </location>
</feature>
<keyword evidence="2" id="KW-0677">Repeat</keyword>
<feature type="domain" description="Ig-like" evidence="10">
    <location>
        <begin position="335"/>
        <end position="427"/>
    </location>
</feature>
<dbReference type="Pfam" id="PF08205">
    <property type="entry name" value="C2-set_2"/>
    <property type="match status" value="3"/>
</dbReference>
<feature type="domain" description="Ig-like" evidence="10">
    <location>
        <begin position="23"/>
        <end position="122"/>
    </location>
</feature>
<keyword evidence="8" id="KW-0812">Transmembrane</keyword>
<feature type="compositionally biased region" description="Basic and acidic residues" evidence="7">
    <location>
        <begin position="1325"/>
        <end position="1335"/>
    </location>
</feature>
<evidence type="ECO:0000256" key="7">
    <source>
        <dbReference type="SAM" id="MobiDB-lite"/>
    </source>
</evidence>
<evidence type="ECO:0000256" key="5">
    <source>
        <dbReference type="ARBA" id="ARBA00023180"/>
    </source>
</evidence>
<evidence type="ECO:0008006" key="14">
    <source>
        <dbReference type="Google" id="ProtNLM"/>
    </source>
</evidence>
<dbReference type="Gene3D" id="2.60.40.10">
    <property type="entry name" value="Immunoglobulins"/>
    <property type="match status" value="10"/>
</dbReference>
<dbReference type="GO" id="GO:0005911">
    <property type="term" value="C:cell-cell junction"/>
    <property type="evidence" value="ECO:0007669"/>
    <property type="project" value="TreeGrafter"/>
</dbReference>
<feature type="domain" description="Ig-like" evidence="10">
    <location>
        <begin position="816"/>
        <end position="911"/>
    </location>
</feature>
<proteinExistence type="predicted"/>
<dbReference type="Pfam" id="PF07679">
    <property type="entry name" value="I-set"/>
    <property type="match status" value="1"/>
</dbReference>
<feature type="domain" description="Ig-like" evidence="10">
    <location>
        <begin position="529"/>
        <end position="627"/>
    </location>
</feature>
<dbReference type="GO" id="GO:0050839">
    <property type="term" value="F:cell adhesion molecule binding"/>
    <property type="evidence" value="ECO:0007669"/>
    <property type="project" value="TreeGrafter"/>
</dbReference>
<dbReference type="OrthoDB" id="10028801at2759"/>
<dbReference type="SUPFAM" id="SSF49265">
    <property type="entry name" value="Fibronectin type III"/>
    <property type="match status" value="1"/>
</dbReference>
<keyword evidence="6" id="KW-0393">Immunoglobulin domain</keyword>
<dbReference type="CDD" id="cd00096">
    <property type="entry name" value="Ig"/>
    <property type="match status" value="2"/>
</dbReference>
<reference evidence="12 13" key="1">
    <citation type="submission" date="2020-06" db="EMBL/GenBank/DDBJ databases">
        <authorList>
            <person name="Li R."/>
            <person name="Bekaert M."/>
        </authorList>
    </citation>
    <scope>NUCLEOTIDE SEQUENCE [LARGE SCALE GENOMIC DNA]</scope>
    <source>
        <strain evidence="13">wild</strain>
    </source>
</reference>
<feature type="domain" description="Ig-like" evidence="10">
    <location>
        <begin position="238"/>
        <end position="328"/>
    </location>
</feature>
<gene>
    <name evidence="12" type="ORF">MCOR_36014</name>
</gene>
<dbReference type="InterPro" id="IPR036179">
    <property type="entry name" value="Ig-like_dom_sf"/>
</dbReference>
<dbReference type="EMBL" id="CACVKT020006486">
    <property type="protein sequence ID" value="CAC5402006.1"/>
    <property type="molecule type" value="Genomic_DNA"/>
</dbReference>
<dbReference type="GO" id="GO:0098609">
    <property type="term" value="P:cell-cell adhesion"/>
    <property type="evidence" value="ECO:0007669"/>
    <property type="project" value="TreeGrafter"/>
</dbReference>
<feature type="chain" id="PRO_5026796810" description="Nephrin" evidence="9">
    <location>
        <begin position="22"/>
        <end position="1335"/>
    </location>
</feature>
<feature type="signal peptide" evidence="9">
    <location>
        <begin position="1"/>
        <end position="21"/>
    </location>
</feature>
<feature type="compositionally biased region" description="Polar residues" evidence="7">
    <location>
        <begin position="1257"/>
        <end position="1269"/>
    </location>
</feature>
<evidence type="ECO:0000256" key="4">
    <source>
        <dbReference type="ARBA" id="ARBA00023157"/>
    </source>
</evidence>
<feature type="region of interest" description="Disordered" evidence="7">
    <location>
        <begin position="1218"/>
        <end position="1280"/>
    </location>
</feature>
<dbReference type="InterPro" id="IPR003597">
    <property type="entry name" value="Ig_C1-set"/>
</dbReference>
<evidence type="ECO:0000256" key="2">
    <source>
        <dbReference type="ARBA" id="ARBA00022737"/>
    </source>
</evidence>
<dbReference type="SMART" id="SM00407">
    <property type="entry name" value="IGc1"/>
    <property type="match status" value="1"/>
</dbReference>
<dbReference type="InterPro" id="IPR003598">
    <property type="entry name" value="Ig_sub2"/>
</dbReference>
<dbReference type="InterPro" id="IPR051275">
    <property type="entry name" value="Cell_adhesion_signaling"/>
</dbReference>
<dbReference type="SMART" id="SM00060">
    <property type="entry name" value="FN3"/>
    <property type="match status" value="1"/>
</dbReference>
<dbReference type="InterPro" id="IPR013098">
    <property type="entry name" value="Ig_I-set"/>
</dbReference>
<keyword evidence="9" id="KW-0732">Signal</keyword>
<feature type="domain" description="Ig-like" evidence="10">
    <location>
        <begin position="721"/>
        <end position="812"/>
    </location>
</feature>
<evidence type="ECO:0000313" key="13">
    <source>
        <dbReference type="Proteomes" id="UP000507470"/>
    </source>
</evidence>
<keyword evidence="13" id="KW-1185">Reference proteome</keyword>
<feature type="domain" description="Ig-like" evidence="10">
    <location>
        <begin position="127"/>
        <end position="231"/>
    </location>
</feature>
<keyword evidence="5" id="KW-0325">Glycoprotein</keyword>
<keyword evidence="3 8" id="KW-0472">Membrane</keyword>
<evidence type="ECO:0000313" key="12">
    <source>
        <dbReference type="EMBL" id="CAC5402006.1"/>
    </source>
</evidence>
<feature type="region of interest" description="Disordered" evidence="7">
    <location>
        <begin position="1301"/>
        <end position="1335"/>
    </location>
</feature>
<dbReference type="GO" id="GO:0005886">
    <property type="term" value="C:plasma membrane"/>
    <property type="evidence" value="ECO:0007669"/>
    <property type="project" value="TreeGrafter"/>
</dbReference>
<dbReference type="Pfam" id="PF00041">
    <property type="entry name" value="fn3"/>
    <property type="match status" value="1"/>
</dbReference>
<organism evidence="12 13">
    <name type="scientific">Mytilus coruscus</name>
    <name type="common">Sea mussel</name>
    <dbReference type="NCBI Taxonomy" id="42192"/>
    <lineage>
        <taxon>Eukaryota</taxon>
        <taxon>Metazoa</taxon>
        <taxon>Spiralia</taxon>
        <taxon>Lophotrochozoa</taxon>
        <taxon>Mollusca</taxon>
        <taxon>Bivalvia</taxon>
        <taxon>Autobranchia</taxon>
        <taxon>Pteriomorphia</taxon>
        <taxon>Mytilida</taxon>
        <taxon>Mytiloidea</taxon>
        <taxon>Mytilidae</taxon>
        <taxon>Mytilinae</taxon>
        <taxon>Mytilus</taxon>
    </lineage>
</organism>
<evidence type="ECO:0000256" key="8">
    <source>
        <dbReference type="SAM" id="Phobius"/>
    </source>
</evidence>
<evidence type="ECO:0000259" key="10">
    <source>
        <dbReference type="PROSITE" id="PS50835"/>
    </source>
</evidence>
<dbReference type="Pfam" id="PF13927">
    <property type="entry name" value="Ig_3"/>
    <property type="match status" value="3"/>
</dbReference>